<accession>A0A6I4U3S6</accession>
<dbReference type="CDD" id="cd14789">
    <property type="entry name" value="Tiki"/>
    <property type="match status" value="1"/>
</dbReference>
<sequence>MIRALLSILLLLGIAACDSGQQARQAEGHQAVTPALWEVRGPDGERGYLFATIHQLWEPVKWRTAAVDEALRASKLMVVEASEITERGAVAAIFTELAHSGPEPALSLRVPPERRDALLGKLATAGLTEEQFAATETWAVALTLAQAMSDTGSSENGIDRALLAQTDLPVRDLEGARTQLLIFDTLPEREQRDMLALVVAHEDEEMDDRRLATAWARGDMDAIAAESRTGLLADPELRDALLVRRNAAWVRKVEEMMRAGKRPFVAVGAAHLAGEDGLPALLAARGWTVRRVQ</sequence>
<dbReference type="AlphaFoldDB" id="A0A6I4U3S6"/>
<name>A0A6I4U3S6_9SPHN</name>
<evidence type="ECO:0000313" key="1">
    <source>
        <dbReference type="EMBL" id="MXP09573.1"/>
    </source>
</evidence>
<keyword evidence="2" id="KW-1185">Reference proteome</keyword>
<reference evidence="1 2" key="1">
    <citation type="submission" date="2019-12" db="EMBL/GenBank/DDBJ databases">
        <title>Genomic-based taxomic classification of the family Erythrobacteraceae.</title>
        <authorList>
            <person name="Xu L."/>
        </authorList>
    </citation>
    <scope>NUCLEOTIDE SEQUENCE [LARGE SCALE GENOMIC DNA]</scope>
    <source>
        <strain evidence="1 2">LMG 29519</strain>
    </source>
</reference>
<dbReference type="Pfam" id="PF01963">
    <property type="entry name" value="TraB_PrgY_gumN"/>
    <property type="match status" value="1"/>
</dbReference>
<proteinExistence type="predicted"/>
<dbReference type="OrthoDB" id="9806326at2"/>
<dbReference type="InterPro" id="IPR047111">
    <property type="entry name" value="YbaP-like"/>
</dbReference>
<comment type="caution">
    <text evidence="1">The sequence shown here is derived from an EMBL/GenBank/DDBJ whole genome shotgun (WGS) entry which is preliminary data.</text>
</comment>
<dbReference type="InterPro" id="IPR002816">
    <property type="entry name" value="TraB/PrgY/GumN_fam"/>
</dbReference>
<evidence type="ECO:0000313" key="2">
    <source>
        <dbReference type="Proteomes" id="UP000429229"/>
    </source>
</evidence>
<gene>
    <name evidence="1" type="ORF">GRI68_05220</name>
</gene>
<protein>
    <submittedName>
        <fullName evidence="1">TraB/GumN family protein</fullName>
    </submittedName>
</protein>
<dbReference type="RefSeq" id="WP_160616253.1">
    <property type="nucleotide sequence ID" value="NZ_WTYR01000001.1"/>
</dbReference>
<organism evidence="1 2">
    <name type="scientific">Alteriqipengyuania halimionae</name>
    <dbReference type="NCBI Taxonomy" id="1926630"/>
    <lineage>
        <taxon>Bacteria</taxon>
        <taxon>Pseudomonadati</taxon>
        <taxon>Pseudomonadota</taxon>
        <taxon>Alphaproteobacteria</taxon>
        <taxon>Sphingomonadales</taxon>
        <taxon>Erythrobacteraceae</taxon>
        <taxon>Alteriqipengyuania</taxon>
    </lineage>
</organism>
<dbReference type="PROSITE" id="PS51257">
    <property type="entry name" value="PROKAR_LIPOPROTEIN"/>
    <property type="match status" value="1"/>
</dbReference>
<dbReference type="EMBL" id="WTYR01000001">
    <property type="protein sequence ID" value="MXP09573.1"/>
    <property type="molecule type" value="Genomic_DNA"/>
</dbReference>
<dbReference type="PANTHER" id="PTHR40590">
    <property type="entry name" value="CYTOPLASMIC PROTEIN-RELATED"/>
    <property type="match status" value="1"/>
</dbReference>
<dbReference type="PANTHER" id="PTHR40590:SF1">
    <property type="entry name" value="CYTOPLASMIC PROTEIN"/>
    <property type="match status" value="1"/>
</dbReference>
<dbReference type="Proteomes" id="UP000429229">
    <property type="component" value="Unassembled WGS sequence"/>
</dbReference>